<sequence length="72" mass="8054">MSNPNTPHHATGHLHGTSTSATRRPDQAASAQLRQNTQTATPNHRRMCVPIRRSPCVRRQHHLTTRIAIDSL</sequence>
<accession>K5DLI3</accession>
<dbReference type="PATRIC" id="fig|993517.3.peg.1473"/>
<reference evidence="2 3" key="1">
    <citation type="journal article" date="2013" name="Mar. Genomics">
        <title>Expression of sulfatases in Rhodopirellula baltica and the diversity of sulfatases in the genus Rhodopirellula.</title>
        <authorList>
            <person name="Wegner C.E."/>
            <person name="Richter-Heitmann T."/>
            <person name="Klindworth A."/>
            <person name="Klockow C."/>
            <person name="Richter M."/>
            <person name="Achstetter T."/>
            <person name="Glockner F.O."/>
            <person name="Harder J."/>
        </authorList>
    </citation>
    <scope>NUCLEOTIDE SEQUENCE [LARGE SCALE GENOMIC DNA]</scope>
    <source>
        <strain evidence="2 3">SH28</strain>
    </source>
</reference>
<evidence type="ECO:0000313" key="2">
    <source>
        <dbReference type="EMBL" id="EKK03293.1"/>
    </source>
</evidence>
<dbReference type="Proteomes" id="UP000007993">
    <property type="component" value="Unassembled WGS sequence"/>
</dbReference>
<feature type="compositionally biased region" description="Polar residues" evidence="1">
    <location>
        <begin position="29"/>
        <end position="42"/>
    </location>
</feature>
<name>K5DLI3_RHOBT</name>
<feature type="region of interest" description="Disordered" evidence="1">
    <location>
        <begin position="1"/>
        <end position="46"/>
    </location>
</feature>
<dbReference type="AlphaFoldDB" id="K5DLI3"/>
<protein>
    <submittedName>
        <fullName evidence="2">Uncharacterized protein</fullName>
    </submittedName>
</protein>
<proteinExistence type="predicted"/>
<dbReference type="EMBL" id="AMCW01000032">
    <property type="protein sequence ID" value="EKK03293.1"/>
    <property type="molecule type" value="Genomic_DNA"/>
</dbReference>
<evidence type="ECO:0000313" key="3">
    <source>
        <dbReference type="Proteomes" id="UP000007993"/>
    </source>
</evidence>
<gene>
    <name evidence="2" type="ORF">RBSH_01351</name>
</gene>
<comment type="caution">
    <text evidence="2">The sequence shown here is derived from an EMBL/GenBank/DDBJ whole genome shotgun (WGS) entry which is preliminary data.</text>
</comment>
<organism evidence="2 3">
    <name type="scientific">Rhodopirellula baltica SH28</name>
    <dbReference type="NCBI Taxonomy" id="993517"/>
    <lineage>
        <taxon>Bacteria</taxon>
        <taxon>Pseudomonadati</taxon>
        <taxon>Planctomycetota</taxon>
        <taxon>Planctomycetia</taxon>
        <taxon>Pirellulales</taxon>
        <taxon>Pirellulaceae</taxon>
        <taxon>Rhodopirellula</taxon>
    </lineage>
</organism>
<evidence type="ECO:0000256" key="1">
    <source>
        <dbReference type="SAM" id="MobiDB-lite"/>
    </source>
</evidence>